<keyword evidence="11" id="KW-1185">Reference proteome</keyword>
<dbReference type="InterPro" id="IPR058240">
    <property type="entry name" value="rSAM_sf"/>
</dbReference>
<dbReference type="PANTHER" id="PTHR21339:SF0">
    <property type="entry name" value="S-ADENOSYLMETHIONINE-DEPENDENT NUCLEOTIDE DEHYDRATASE RSAD2"/>
    <property type="match status" value="1"/>
</dbReference>
<evidence type="ECO:0000256" key="6">
    <source>
        <dbReference type="ARBA" id="ARBA00023014"/>
    </source>
</evidence>
<comment type="caution">
    <text evidence="10">The sequence shown here is derived from an EMBL/GenBank/DDBJ whole genome shotgun (WGS) entry which is preliminary data.</text>
</comment>
<evidence type="ECO:0000256" key="2">
    <source>
        <dbReference type="ARBA" id="ARBA00022485"/>
    </source>
</evidence>
<dbReference type="GO" id="GO:0046872">
    <property type="term" value="F:metal ion binding"/>
    <property type="evidence" value="ECO:0007669"/>
    <property type="project" value="UniProtKB-KW"/>
</dbReference>
<dbReference type="CDD" id="cd01335">
    <property type="entry name" value="Radical_SAM"/>
    <property type="match status" value="1"/>
</dbReference>
<dbReference type="SFLD" id="SFLDG01088">
    <property type="entry name" value="antiviral_proteins"/>
    <property type="match status" value="1"/>
</dbReference>
<keyword evidence="5" id="KW-0408">Iron</keyword>
<dbReference type="SFLD" id="SFLDS00029">
    <property type="entry name" value="Radical_SAM"/>
    <property type="match status" value="1"/>
</dbReference>
<evidence type="ECO:0000313" key="11">
    <source>
        <dbReference type="Proteomes" id="UP000239872"/>
    </source>
</evidence>
<keyword evidence="3" id="KW-0949">S-adenosyl-L-methionine</keyword>
<dbReference type="GO" id="GO:0003824">
    <property type="term" value="F:catalytic activity"/>
    <property type="evidence" value="ECO:0007669"/>
    <property type="project" value="InterPro"/>
</dbReference>
<dbReference type="GO" id="GO:0051607">
    <property type="term" value="P:defense response to virus"/>
    <property type="evidence" value="ECO:0007669"/>
    <property type="project" value="UniProtKB-KW"/>
</dbReference>
<evidence type="ECO:0000256" key="5">
    <source>
        <dbReference type="ARBA" id="ARBA00023004"/>
    </source>
</evidence>
<evidence type="ECO:0000256" key="7">
    <source>
        <dbReference type="ARBA" id="ARBA00023118"/>
    </source>
</evidence>
<protein>
    <recommendedName>
        <fullName evidence="8">S-adenosylmethionine-dependent nucleotide dehydratase</fullName>
    </recommendedName>
</protein>
<dbReference type="InterPro" id="IPR013785">
    <property type="entry name" value="Aldolase_TIM"/>
</dbReference>
<dbReference type="InterPro" id="IPR007197">
    <property type="entry name" value="rSAM"/>
</dbReference>
<accession>A0A2S7SPV8</accession>
<evidence type="ECO:0000256" key="8">
    <source>
        <dbReference type="ARBA" id="ARBA00039667"/>
    </source>
</evidence>
<evidence type="ECO:0000313" key="10">
    <source>
        <dbReference type="EMBL" id="PQJ08922.1"/>
    </source>
</evidence>
<dbReference type="GO" id="GO:0051539">
    <property type="term" value="F:4 iron, 4 sulfur cluster binding"/>
    <property type="evidence" value="ECO:0007669"/>
    <property type="project" value="UniProtKB-KW"/>
</dbReference>
<comment type="cofactor">
    <cofactor evidence="1">
        <name>[4Fe-4S] cluster</name>
        <dbReference type="ChEBI" id="CHEBI:49883"/>
    </cofactor>
</comment>
<keyword evidence="6" id="KW-0411">Iron-sulfur</keyword>
<dbReference type="SUPFAM" id="SSF102114">
    <property type="entry name" value="Radical SAM enzymes"/>
    <property type="match status" value="1"/>
</dbReference>
<dbReference type="Proteomes" id="UP000239872">
    <property type="component" value="Unassembled WGS sequence"/>
</dbReference>
<name>A0A2S7SPV8_9BACT</name>
<reference evidence="10 11" key="1">
    <citation type="submission" date="2018-01" db="EMBL/GenBank/DDBJ databases">
        <title>A novel member of the phylum Bacteroidetes isolated from glacier ice.</title>
        <authorList>
            <person name="Liu Q."/>
            <person name="Xin Y.-H."/>
        </authorList>
    </citation>
    <scope>NUCLEOTIDE SEQUENCE [LARGE SCALE GENOMIC DNA]</scope>
    <source>
        <strain evidence="10 11">RB1R16</strain>
    </source>
</reference>
<dbReference type="PROSITE" id="PS51918">
    <property type="entry name" value="RADICAL_SAM"/>
    <property type="match status" value="1"/>
</dbReference>
<dbReference type="Gene3D" id="3.20.20.70">
    <property type="entry name" value="Aldolase class I"/>
    <property type="match status" value="1"/>
</dbReference>
<keyword evidence="2" id="KW-0004">4Fe-4S</keyword>
<evidence type="ECO:0000256" key="4">
    <source>
        <dbReference type="ARBA" id="ARBA00022723"/>
    </source>
</evidence>
<evidence type="ECO:0000259" key="9">
    <source>
        <dbReference type="PROSITE" id="PS51918"/>
    </source>
</evidence>
<sequence length="295" mass="33314">MSIMNQQLIPSVNYHLWEPCNMRCKFCFATFQDVKHSILPKGHLPKEQAIEVILQLAEIGFEKITFAGGEPTLCPWLPELIATAKEAGMTTMIVTNGSKVSDTFLEANKHTLDWIAVSIDSLNADTNISTGRAIAGNTPLTLDYYASLVDRIKQHGYGLKINTVVSSKNYNEHMNEFIRYAKPKRWKLLQVLPIAGQNDLKINEFKISDEQFRLFLENHNNLYDITSIVPESNSQMKGSYAMVDPAGRFYDNTTGKHNYSSSIIEIGSQLAIQQVNYDFSKFVSRGGIYNWTMAI</sequence>
<keyword evidence="7" id="KW-0051">Antiviral defense</keyword>
<dbReference type="AlphaFoldDB" id="A0A2S7SPV8"/>
<dbReference type="Pfam" id="PF04055">
    <property type="entry name" value="Radical_SAM"/>
    <property type="match status" value="1"/>
</dbReference>
<evidence type="ECO:0000256" key="3">
    <source>
        <dbReference type="ARBA" id="ARBA00022691"/>
    </source>
</evidence>
<evidence type="ECO:0000256" key="1">
    <source>
        <dbReference type="ARBA" id="ARBA00001966"/>
    </source>
</evidence>
<organism evidence="10 11">
    <name type="scientific">Flavipsychrobacter stenotrophus</name>
    <dbReference type="NCBI Taxonomy" id="2077091"/>
    <lineage>
        <taxon>Bacteria</taxon>
        <taxon>Pseudomonadati</taxon>
        <taxon>Bacteroidota</taxon>
        <taxon>Chitinophagia</taxon>
        <taxon>Chitinophagales</taxon>
        <taxon>Chitinophagaceae</taxon>
        <taxon>Flavipsychrobacter</taxon>
    </lineage>
</organism>
<dbReference type="PANTHER" id="PTHR21339">
    <property type="entry name" value="RADICAL S-ADENOSYL METHIONINE DOMAIN-CONTAINING PROTEIN 2"/>
    <property type="match status" value="1"/>
</dbReference>
<gene>
    <name evidence="10" type="ORF">CJD36_021905</name>
</gene>
<dbReference type="NCBIfam" id="NF038283">
    <property type="entry name" value="viperin_w_prok"/>
    <property type="match status" value="1"/>
</dbReference>
<dbReference type="InterPro" id="IPR051196">
    <property type="entry name" value="RSAD2/Viperin_antiviral"/>
</dbReference>
<dbReference type="SFLD" id="SFLDG01067">
    <property type="entry name" value="SPASM/twitch_domain_containing"/>
    <property type="match status" value="1"/>
</dbReference>
<feature type="domain" description="Radical SAM core" evidence="9">
    <location>
        <begin position="4"/>
        <end position="226"/>
    </location>
</feature>
<dbReference type="EMBL" id="PPSL01000010">
    <property type="protein sequence ID" value="PQJ08922.1"/>
    <property type="molecule type" value="Genomic_DNA"/>
</dbReference>
<keyword evidence="4" id="KW-0479">Metal-binding</keyword>
<proteinExistence type="predicted"/>